<reference evidence="2" key="1">
    <citation type="submission" date="2018-11" db="EMBL/GenBank/DDBJ databases">
        <authorList>
            <consortium name="Pathogen Informatics"/>
        </authorList>
    </citation>
    <scope>NUCLEOTIDE SEQUENCE</scope>
</reference>
<proteinExistence type="predicted"/>
<organism evidence="2 3">
    <name type="scientific">Protopolystoma xenopodis</name>
    <dbReference type="NCBI Taxonomy" id="117903"/>
    <lineage>
        <taxon>Eukaryota</taxon>
        <taxon>Metazoa</taxon>
        <taxon>Spiralia</taxon>
        <taxon>Lophotrochozoa</taxon>
        <taxon>Platyhelminthes</taxon>
        <taxon>Monogenea</taxon>
        <taxon>Polyopisthocotylea</taxon>
        <taxon>Polystomatidea</taxon>
        <taxon>Polystomatidae</taxon>
        <taxon>Protopolystoma</taxon>
    </lineage>
</organism>
<sequence length="80" mass="8743">MPPSQACAKRSEPGSDMTRVSCEVPTRCPIREFSSSARSSPAWLICRISGCGLPLHHHRHCDAGLRVVLSTLRNLGIDET</sequence>
<feature type="region of interest" description="Disordered" evidence="1">
    <location>
        <begin position="1"/>
        <end position="20"/>
    </location>
</feature>
<evidence type="ECO:0000313" key="2">
    <source>
        <dbReference type="EMBL" id="VEL29430.1"/>
    </source>
</evidence>
<evidence type="ECO:0000313" key="3">
    <source>
        <dbReference type="Proteomes" id="UP000784294"/>
    </source>
</evidence>
<dbReference type="AlphaFoldDB" id="A0A3S5BLQ8"/>
<dbReference type="Proteomes" id="UP000784294">
    <property type="component" value="Unassembled WGS sequence"/>
</dbReference>
<evidence type="ECO:0000256" key="1">
    <source>
        <dbReference type="SAM" id="MobiDB-lite"/>
    </source>
</evidence>
<protein>
    <submittedName>
        <fullName evidence="2">Uncharacterized protein</fullName>
    </submittedName>
</protein>
<accession>A0A3S5BLQ8</accession>
<gene>
    <name evidence="2" type="ORF">PXEA_LOCUS22870</name>
</gene>
<keyword evidence="3" id="KW-1185">Reference proteome</keyword>
<dbReference type="EMBL" id="CAAALY010103083">
    <property type="protein sequence ID" value="VEL29430.1"/>
    <property type="molecule type" value="Genomic_DNA"/>
</dbReference>
<comment type="caution">
    <text evidence="2">The sequence shown here is derived from an EMBL/GenBank/DDBJ whole genome shotgun (WGS) entry which is preliminary data.</text>
</comment>
<name>A0A3S5BLQ8_9PLAT</name>